<sequence>MIQQRTRVLKKKGDCLRPYALNNCGLNYQIIELDKIKLEADFIQDDSYYSYLPNASPSLKLIGTYPNLPHQSQPSNQPSTTSQPPSSTNQSSNNHSHASPLNNTNRNSNFASQNTPVNRAQKRINSPMDDDDELLCSQEKVFSQNLKRNSEIDVVVVLILLMSDSPRINILYVILLSKELTSTSSFVITRNQTPNVALQLKRPLEDNVDVEHLKHKRLKFTEQSGTLPLGSLKELNKRKKSERCNHCLRSNHVRITSINCLRNPKNPNYNSFQKTVETPINAHNFDSNEMFEYTINTQSSVPTQSVSSSHTQNSPLFIKNTSRVRTPLHTELEIDLLQQQKNYLNELNSKKNGPLHQQNWVNEKLKKIHNEIDDLKQFFCENCHEFWPSKINHCTQCSIDNVKYSKLNDMVPGIDELDPKTKKVFEDLTVVEEILISPILYIAHNIRVDEEALNQLPENSVPEKKGPELNENNENLDIDDDFYNTYVEKDENQILLDDQIKNAINFPNASQNTLNEYQNDSICSLAFPKLFPNGAVDPTKKARLKEFTESLAFNNLMKSAAKRYKYGHFYYAWAKHQRFKFWAYDRLRRHRSLDQYKVFFKHNVHESNLSMNQLKSMINNISNYTFESNLLMKKMSTYSANITGSDAYWYESLVIILIP</sequence>
<protein>
    <submittedName>
        <fullName evidence="2">ATP-dependent DNA helicase PIF1</fullName>
    </submittedName>
</protein>
<feature type="region of interest" description="Disordered" evidence="1">
    <location>
        <begin position="62"/>
        <end position="131"/>
    </location>
</feature>
<proteinExistence type="predicted"/>
<keyword evidence="2" id="KW-0547">Nucleotide-binding</keyword>
<organism evidence="2 3">
    <name type="scientific">Brachionus plicatilis</name>
    <name type="common">Marine rotifer</name>
    <name type="synonym">Brachionus muelleri</name>
    <dbReference type="NCBI Taxonomy" id="10195"/>
    <lineage>
        <taxon>Eukaryota</taxon>
        <taxon>Metazoa</taxon>
        <taxon>Spiralia</taxon>
        <taxon>Gnathifera</taxon>
        <taxon>Rotifera</taxon>
        <taxon>Eurotatoria</taxon>
        <taxon>Monogononta</taxon>
        <taxon>Pseudotrocha</taxon>
        <taxon>Ploima</taxon>
        <taxon>Brachionidae</taxon>
        <taxon>Brachionus</taxon>
    </lineage>
</organism>
<evidence type="ECO:0000313" key="2">
    <source>
        <dbReference type="EMBL" id="RNA33788.1"/>
    </source>
</evidence>
<keyword evidence="2" id="KW-0378">Hydrolase</keyword>
<comment type="caution">
    <text evidence="2">The sequence shown here is derived from an EMBL/GenBank/DDBJ whole genome shotgun (WGS) entry which is preliminary data.</text>
</comment>
<dbReference type="GO" id="GO:0004386">
    <property type="term" value="F:helicase activity"/>
    <property type="evidence" value="ECO:0007669"/>
    <property type="project" value="UniProtKB-KW"/>
</dbReference>
<dbReference type="AlphaFoldDB" id="A0A3M7SDZ2"/>
<dbReference type="EMBL" id="REGN01001578">
    <property type="protein sequence ID" value="RNA33788.1"/>
    <property type="molecule type" value="Genomic_DNA"/>
</dbReference>
<keyword evidence="3" id="KW-1185">Reference proteome</keyword>
<name>A0A3M7SDZ2_BRAPC</name>
<feature type="compositionally biased region" description="Polar residues" evidence="1">
    <location>
        <begin position="101"/>
        <end position="118"/>
    </location>
</feature>
<evidence type="ECO:0000256" key="1">
    <source>
        <dbReference type="SAM" id="MobiDB-lite"/>
    </source>
</evidence>
<evidence type="ECO:0000313" key="3">
    <source>
        <dbReference type="Proteomes" id="UP000276133"/>
    </source>
</evidence>
<gene>
    <name evidence="2" type="ORF">BpHYR1_046984</name>
</gene>
<reference evidence="2 3" key="1">
    <citation type="journal article" date="2018" name="Sci. Rep.">
        <title>Genomic signatures of local adaptation to the degree of environmental predictability in rotifers.</title>
        <authorList>
            <person name="Franch-Gras L."/>
            <person name="Hahn C."/>
            <person name="Garcia-Roger E.M."/>
            <person name="Carmona M.J."/>
            <person name="Serra M."/>
            <person name="Gomez A."/>
        </authorList>
    </citation>
    <scope>NUCLEOTIDE SEQUENCE [LARGE SCALE GENOMIC DNA]</scope>
    <source>
        <strain evidence="2">HYR1</strain>
    </source>
</reference>
<dbReference type="Proteomes" id="UP000276133">
    <property type="component" value="Unassembled WGS sequence"/>
</dbReference>
<dbReference type="OrthoDB" id="416437at2759"/>
<keyword evidence="2" id="KW-0347">Helicase</keyword>
<accession>A0A3M7SDZ2</accession>
<keyword evidence="2" id="KW-0067">ATP-binding</keyword>
<feature type="compositionally biased region" description="Low complexity" evidence="1">
    <location>
        <begin position="66"/>
        <end position="100"/>
    </location>
</feature>